<proteinExistence type="predicted"/>
<dbReference type="Pfam" id="PF00583">
    <property type="entry name" value="Acetyltransf_1"/>
    <property type="match status" value="1"/>
</dbReference>
<dbReference type="InterPro" id="IPR016181">
    <property type="entry name" value="Acyl_CoA_acyltransferase"/>
</dbReference>
<dbReference type="EMBL" id="BMGS01000009">
    <property type="protein sequence ID" value="GGG53893.1"/>
    <property type="molecule type" value="Genomic_DNA"/>
</dbReference>
<reference evidence="5" key="1">
    <citation type="journal article" date="2019" name="Int. J. Syst. Evol. Microbiol.">
        <title>The Global Catalogue of Microorganisms (GCM) 10K type strain sequencing project: providing services to taxonomists for standard genome sequencing and annotation.</title>
        <authorList>
            <consortium name="The Broad Institute Genomics Platform"/>
            <consortium name="The Broad Institute Genome Sequencing Center for Infectious Disease"/>
            <person name="Wu L."/>
            <person name="Ma J."/>
        </authorList>
    </citation>
    <scope>NUCLEOTIDE SEQUENCE [LARGE SCALE GENOMIC DNA]</scope>
    <source>
        <strain evidence="5">CGMCC 1.12990</strain>
    </source>
</reference>
<feature type="domain" description="N-acetyltransferase" evidence="3">
    <location>
        <begin position="38"/>
        <end position="207"/>
    </location>
</feature>
<evidence type="ECO:0000313" key="4">
    <source>
        <dbReference type="EMBL" id="GGG53893.1"/>
    </source>
</evidence>
<evidence type="ECO:0000313" key="5">
    <source>
        <dbReference type="Proteomes" id="UP000601361"/>
    </source>
</evidence>
<evidence type="ECO:0000256" key="1">
    <source>
        <dbReference type="ARBA" id="ARBA00022679"/>
    </source>
</evidence>
<keyword evidence="1" id="KW-0808">Transferase</keyword>
<dbReference type="PROSITE" id="PS51186">
    <property type="entry name" value="GNAT"/>
    <property type="match status" value="1"/>
</dbReference>
<name>A0ABQ1X0J2_9BACT</name>
<dbReference type="InterPro" id="IPR051556">
    <property type="entry name" value="N-term/lysine_N-AcTrnsfr"/>
</dbReference>
<dbReference type="PANTHER" id="PTHR42919:SF8">
    <property type="entry name" value="N-ALPHA-ACETYLTRANSFERASE 50"/>
    <property type="match status" value="1"/>
</dbReference>
<dbReference type="Gene3D" id="3.40.630.30">
    <property type="match status" value="1"/>
</dbReference>
<organism evidence="4 5">
    <name type="scientific">Hymenobacter glacieicola</name>
    <dbReference type="NCBI Taxonomy" id="1562124"/>
    <lineage>
        <taxon>Bacteria</taxon>
        <taxon>Pseudomonadati</taxon>
        <taxon>Bacteroidota</taxon>
        <taxon>Cytophagia</taxon>
        <taxon>Cytophagales</taxon>
        <taxon>Hymenobacteraceae</taxon>
        <taxon>Hymenobacter</taxon>
    </lineage>
</organism>
<accession>A0ABQ1X0J2</accession>
<keyword evidence="2" id="KW-0012">Acyltransferase</keyword>
<evidence type="ECO:0000256" key="2">
    <source>
        <dbReference type="ARBA" id="ARBA00023315"/>
    </source>
</evidence>
<keyword evidence="5" id="KW-1185">Reference proteome</keyword>
<dbReference type="InterPro" id="IPR000182">
    <property type="entry name" value="GNAT_dom"/>
</dbReference>
<evidence type="ECO:0000259" key="3">
    <source>
        <dbReference type="PROSITE" id="PS51186"/>
    </source>
</evidence>
<comment type="caution">
    <text evidence="4">The sequence shown here is derived from an EMBL/GenBank/DDBJ whole genome shotgun (WGS) entry which is preliminary data.</text>
</comment>
<dbReference type="SUPFAM" id="SSF55729">
    <property type="entry name" value="Acyl-CoA N-acyltransferases (Nat)"/>
    <property type="match status" value="1"/>
</dbReference>
<dbReference type="CDD" id="cd04301">
    <property type="entry name" value="NAT_SF"/>
    <property type="match status" value="1"/>
</dbReference>
<protein>
    <submittedName>
        <fullName evidence="4">N-acetyltransferase</fullName>
    </submittedName>
</protein>
<dbReference type="PANTHER" id="PTHR42919">
    <property type="entry name" value="N-ALPHA-ACETYLTRANSFERASE"/>
    <property type="match status" value="1"/>
</dbReference>
<gene>
    <name evidence="4" type="ORF">GCM10011378_32600</name>
</gene>
<dbReference type="Proteomes" id="UP000601361">
    <property type="component" value="Unassembled WGS sequence"/>
</dbReference>
<sequence length="210" mass="24036">MSKRTEGPRKAPKIRSAARISIAPTYPTMPSNQHMNQLIITQATLQDVEHLQRIGRQTFFETFAASNSAENMHAYLEEGFSLDKLTAELRNPHSAFYLAKLDNIVVGYVKVNTDLAQTEPQEANALEIERIYVLEEYHGKKVGQLLYEQAMQLATQAQADYVWLGVWEENPRAIRFYQKNGFTEFGKHVFVLGDDEQTDILMKRPLKGRC</sequence>